<dbReference type="CDD" id="cd00009">
    <property type="entry name" value="AAA"/>
    <property type="match status" value="1"/>
</dbReference>
<dbReference type="Gene3D" id="3.40.50.300">
    <property type="entry name" value="P-loop containing nucleotide triphosphate hydrolases"/>
    <property type="match status" value="1"/>
</dbReference>
<dbReference type="EMBL" id="CP044108">
    <property type="protein sequence ID" value="QEU11388.1"/>
    <property type="molecule type" value="Genomic_DNA"/>
</dbReference>
<dbReference type="Pfam" id="PF13335">
    <property type="entry name" value="Mg_chelatase_C"/>
    <property type="match status" value="1"/>
</dbReference>
<evidence type="ECO:0000259" key="2">
    <source>
        <dbReference type="SMART" id="SM00382"/>
    </source>
</evidence>
<dbReference type="PANTHER" id="PTHR32039:SF7">
    <property type="entry name" value="COMPETENCE PROTEIN COMM"/>
    <property type="match status" value="1"/>
</dbReference>
<accession>A0ABX6A2R1</accession>
<dbReference type="NCBIfam" id="TIGR00368">
    <property type="entry name" value="YifB family Mg chelatase-like AAA ATPase"/>
    <property type="match status" value="1"/>
</dbReference>
<protein>
    <submittedName>
        <fullName evidence="3">YifB family Mg chelatase-like AAA ATPase</fullName>
    </submittedName>
</protein>
<keyword evidence="4" id="KW-1185">Reference proteome</keyword>
<dbReference type="InterPro" id="IPR004482">
    <property type="entry name" value="Mg_chelat-rel"/>
</dbReference>
<dbReference type="SMART" id="SM00382">
    <property type="entry name" value="AAA"/>
    <property type="match status" value="1"/>
</dbReference>
<evidence type="ECO:0000313" key="3">
    <source>
        <dbReference type="EMBL" id="QEU11388.1"/>
    </source>
</evidence>
<dbReference type="Gene3D" id="3.30.230.10">
    <property type="match status" value="1"/>
</dbReference>
<feature type="domain" description="AAA+ ATPase" evidence="2">
    <location>
        <begin position="222"/>
        <end position="406"/>
    </location>
</feature>
<dbReference type="Pfam" id="PF01078">
    <property type="entry name" value="Mg_chelatase"/>
    <property type="match status" value="1"/>
</dbReference>
<dbReference type="InterPro" id="IPR014721">
    <property type="entry name" value="Ribsml_uS5_D2-typ_fold_subgr"/>
</dbReference>
<proteinExistence type="inferred from homology"/>
<evidence type="ECO:0000256" key="1">
    <source>
        <dbReference type="ARBA" id="ARBA00006354"/>
    </source>
</evidence>
<dbReference type="InterPro" id="IPR000523">
    <property type="entry name" value="Mg_chelatse_chII-like_cat_dom"/>
</dbReference>
<name>A0ABX6A2R1_9MICO</name>
<dbReference type="SUPFAM" id="SSF54211">
    <property type="entry name" value="Ribosomal protein S5 domain 2-like"/>
    <property type="match status" value="1"/>
</dbReference>
<dbReference type="PANTHER" id="PTHR32039">
    <property type="entry name" value="MAGNESIUM-CHELATASE SUBUNIT CHLI"/>
    <property type="match status" value="1"/>
</dbReference>
<comment type="similarity">
    <text evidence="1">Belongs to the Mg-chelatase subunits D/I family. ComM subfamily.</text>
</comment>
<dbReference type="SUPFAM" id="SSF52540">
    <property type="entry name" value="P-loop containing nucleoside triphosphate hydrolases"/>
    <property type="match status" value="1"/>
</dbReference>
<sequence>MSVARVLGMSLWGLEGRIVEVECEISRGLPAFVIVGLPDSSTLQARERVKSACANAGHAVGEKKVTVNLSPAWMKKSGSGFDLPIAVATLAAKGVLPPGNLESTLFVAELALDGSLRPVPGILPAVLAAEKSGVRRVVVAAANAEEARLVPGIEVRSARHLGEVIVGFGGKAEWSRRALFDVPEREERDEGEDPDIERERLDFLDVKGQKRGREAAEVAAAGGHHMLLLGPPGAGKSMIASRLPSILPPLEAQRALELSALSSIAGDFDATRGLVREAPFIAPHHTSSVASIIGGGSNLASPGAVSRAHGGVLFLDEAPEFAPKVLESLREVLETGEVSLHRTRGVATYPAAFQLVLAANPCPCGNADARGDRCRCTSMQRRRYMARLSGPIVDRLDLRLRLAPVRTLSGASHEESSADIRERVCAAREAQNRRLDGSGYVVNAQLSGRFLDQEMPLEQSDEAILVRAVERGRLTMRGRDRVRRVAWTLADLAGAARPTSAHVASALELRGEDAA</sequence>
<dbReference type="InterPro" id="IPR045006">
    <property type="entry name" value="CHLI-like"/>
</dbReference>
<dbReference type="Pfam" id="PF13541">
    <property type="entry name" value="ChlI"/>
    <property type="match status" value="1"/>
</dbReference>
<dbReference type="InterPro" id="IPR027417">
    <property type="entry name" value="P-loop_NTPase"/>
</dbReference>
<evidence type="ECO:0000313" key="4">
    <source>
        <dbReference type="Proteomes" id="UP000323865"/>
    </source>
</evidence>
<dbReference type="InterPro" id="IPR003593">
    <property type="entry name" value="AAA+_ATPase"/>
</dbReference>
<organism evidence="3 4">
    <name type="scientific">Dermabacter vaginalis</name>
    <dbReference type="NCBI Taxonomy" id="1630135"/>
    <lineage>
        <taxon>Bacteria</taxon>
        <taxon>Bacillati</taxon>
        <taxon>Actinomycetota</taxon>
        <taxon>Actinomycetes</taxon>
        <taxon>Micrococcales</taxon>
        <taxon>Dermabacteraceae</taxon>
        <taxon>Dermabacter</taxon>
    </lineage>
</organism>
<dbReference type="InterPro" id="IPR025158">
    <property type="entry name" value="Mg_chelat-rel_C"/>
</dbReference>
<dbReference type="RefSeq" id="WP_150332867.1">
    <property type="nucleotide sequence ID" value="NZ_CP044108.1"/>
</dbReference>
<dbReference type="InterPro" id="IPR020568">
    <property type="entry name" value="Ribosomal_Su5_D2-typ_SF"/>
</dbReference>
<dbReference type="Proteomes" id="UP000323865">
    <property type="component" value="Chromosome"/>
</dbReference>
<reference evidence="3 4" key="1">
    <citation type="submission" date="2019-09" db="EMBL/GenBank/DDBJ databases">
        <title>FDA dAtabase for Regulatory Grade micrObial Sequences (FDA-ARGOS): Supporting development and validation of Infectious Disease Dx tests.</title>
        <authorList>
            <person name="Sciortino C."/>
            <person name="Tallon L."/>
            <person name="Sadzewicz L."/>
            <person name="Vavikolanu K."/>
            <person name="Mehta A."/>
            <person name="Aluvathingal J."/>
            <person name="Nadendla S."/>
            <person name="Nandy P."/>
            <person name="Geyer C."/>
            <person name="Yan Y."/>
            <person name="Sichtig H."/>
        </authorList>
    </citation>
    <scope>NUCLEOTIDE SEQUENCE [LARGE SCALE GENOMIC DNA]</scope>
    <source>
        <strain evidence="3 4">FDAARGOS_640</strain>
    </source>
</reference>
<gene>
    <name evidence="3" type="ORF">FOB48_03120</name>
</gene>